<evidence type="ECO:0000256" key="2">
    <source>
        <dbReference type="ARBA" id="ARBA00022771"/>
    </source>
</evidence>
<evidence type="ECO:0000256" key="5">
    <source>
        <dbReference type="SAM" id="MobiDB-lite"/>
    </source>
</evidence>
<dbReference type="Pfam" id="PF05485">
    <property type="entry name" value="THAP"/>
    <property type="match status" value="1"/>
</dbReference>
<gene>
    <name evidence="7" type="ORF">NQ317_001334</name>
</gene>
<reference evidence="7" key="1">
    <citation type="journal article" date="2023" name="Insect Mol. Biol.">
        <title>Genome sequencing provides insights into the evolution of gene families encoding plant cell wall-degrading enzymes in longhorned beetles.</title>
        <authorList>
            <person name="Shin N.R."/>
            <person name="Okamura Y."/>
            <person name="Kirsch R."/>
            <person name="Pauchet Y."/>
        </authorList>
    </citation>
    <scope>NUCLEOTIDE SEQUENCE</scope>
    <source>
        <strain evidence="7">MMC_N1</strain>
    </source>
</reference>
<keyword evidence="8" id="KW-1185">Reference proteome</keyword>
<dbReference type="InterPro" id="IPR006612">
    <property type="entry name" value="THAP_Znf"/>
</dbReference>
<dbReference type="Proteomes" id="UP001162164">
    <property type="component" value="Unassembled WGS sequence"/>
</dbReference>
<comment type="caution">
    <text evidence="7">The sequence shown here is derived from an EMBL/GenBank/DDBJ whole genome shotgun (WGS) entry which is preliminary data.</text>
</comment>
<protein>
    <recommendedName>
        <fullName evidence="6">THAP-type domain-containing protein</fullName>
    </recommendedName>
</protein>
<dbReference type="EMBL" id="JAPWTJ010000226">
    <property type="protein sequence ID" value="KAJ8980870.1"/>
    <property type="molecule type" value="Genomic_DNA"/>
</dbReference>
<evidence type="ECO:0000256" key="1">
    <source>
        <dbReference type="ARBA" id="ARBA00022723"/>
    </source>
</evidence>
<dbReference type="SMART" id="SM00980">
    <property type="entry name" value="THAP"/>
    <property type="match status" value="1"/>
</dbReference>
<sequence length="124" mass="14501">MPCCCVPNCSERTEKGIRLFLLPQGKRNIERRKKWIKHFTEDQFENKRQDLKRPLRWNAVPTLFLHKKVGKSRKPPTSRCNPYPLSDANDNENNNFVDEEFAVEPPNINEASISNNINPEINPQ</sequence>
<organism evidence="7 8">
    <name type="scientific">Molorchus minor</name>
    <dbReference type="NCBI Taxonomy" id="1323400"/>
    <lineage>
        <taxon>Eukaryota</taxon>
        <taxon>Metazoa</taxon>
        <taxon>Ecdysozoa</taxon>
        <taxon>Arthropoda</taxon>
        <taxon>Hexapoda</taxon>
        <taxon>Insecta</taxon>
        <taxon>Pterygota</taxon>
        <taxon>Neoptera</taxon>
        <taxon>Endopterygota</taxon>
        <taxon>Coleoptera</taxon>
        <taxon>Polyphaga</taxon>
        <taxon>Cucujiformia</taxon>
        <taxon>Chrysomeloidea</taxon>
        <taxon>Cerambycidae</taxon>
        <taxon>Lamiinae</taxon>
        <taxon>Monochamini</taxon>
        <taxon>Molorchus</taxon>
    </lineage>
</organism>
<feature type="non-terminal residue" evidence="7">
    <location>
        <position position="124"/>
    </location>
</feature>
<keyword evidence="2" id="KW-0863">Zinc-finger</keyword>
<proteinExistence type="predicted"/>
<keyword evidence="3" id="KW-0862">Zinc</keyword>
<evidence type="ECO:0000256" key="4">
    <source>
        <dbReference type="ARBA" id="ARBA00023125"/>
    </source>
</evidence>
<evidence type="ECO:0000313" key="8">
    <source>
        <dbReference type="Proteomes" id="UP001162164"/>
    </source>
</evidence>
<dbReference type="SUPFAM" id="SSF57716">
    <property type="entry name" value="Glucocorticoid receptor-like (DNA-binding domain)"/>
    <property type="match status" value="1"/>
</dbReference>
<keyword evidence="1" id="KW-0479">Metal-binding</keyword>
<evidence type="ECO:0000256" key="3">
    <source>
        <dbReference type="ARBA" id="ARBA00022833"/>
    </source>
</evidence>
<accession>A0ABQ9JUB1</accession>
<feature type="region of interest" description="Disordered" evidence="5">
    <location>
        <begin position="68"/>
        <end position="95"/>
    </location>
</feature>
<name>A0ABQ9JUB1_9CUCU</name>
<evidence type="ECO:0000313" key="7">
    <source>
        <dbReference type="EMBL" id="KAJ8980870.1"/>
    </source>
</evidence>
<feature type="domain" description="THAP-type" evidence="6">
    <location>
        <begin position="2"/>
        <end position="69"/>
    </location>
</feature>
<keyword evidence="4" id="KW-0238">DNA-binding</keyword>
<evidence type="ECO:0000259" key="6">
    <source>
        <dbReference type="SMART" id="SM00980"/>
    </source>
</evidence>